<dbReference type="Pfam" id="PF07600">
    <property type="entry name" value="DUF1564"/>
    <property type="match status" value="1"/>
</dbReference>
<proteinExistence type="predicted"/>
<name>N1WKV7_9LEPT</name>
<gene>
    <name evidence="1" type="ORF">LEP1GSC060_2297</name>
</gene>
<evidence type="ECO:0000313" key="1">
    <source>
        <dbReference type="EMBL" id="EMY79555.1"/>
    </source>
</evidence>
<comment type="caution">
    <text evidence="1">The sequence shown here is derived from an EMBL/GenBank/DDBJ whole genome shotgun (WGS) entry which is preliminary data.</text>
</comment>
<reference evidence="1" key="1">
    <citation type="submission" date="2013-03" db="EMBL/GenBank/DDBJ databases">
        <authorList>
            <person name="Harkins D.M."/>
            <person name="Durkin A.S."/>
            <person name="Brinkac L.M."/>
            <person name="Haft D.H."/>
            <person name="Selengut J.D."/>
            <person name="Sanka R."/>
            <person name="DePew J."/>
            <person name="Purushe J."/>
            <person name="Hartskeerl R.A."/>
            <person name="Ahmed A."/>
            <person name="van der Linden H."/>
            <person name="Goris M.G.A."/>
            <person name="Vinetz J.M."/>
            <person name="Sutton G.G."/>
            <person name="Nierman W.C."/>
            <person name="Fouts D.E."/>
        </authorList>
    </citation>
    <scope>NUCLEOTIDE SEQUENCE [LARGE SCALE GENOMIC DNA]</scope>
    <source>
        <strain evidence="1">ICFT</strain>
    </source>
</reference>
<accession>N1WKV7</accession>
<keyword evidence="2" id="KW-1185">Reference proteome</keyword>
<sequence>MKRGNSCKLSLCFFRKGHPFFRQIQSTLRFSRPVLGMGTLLLNSDFEINSTLNEGRSETVTLLIPEDTWLCFSEKDLKELPRKIPELLRTYGKYLSSTQRLGKKAGRTLYQPSPGKQKMKRVNVRVSSGSWTLFGTLAQAHGVSRCYLFNYLLRLDEVEFGDEILYTVNGGVPAFHRSYTYVLHVNLVENEVIRRLRCQPRSYFYTLDYRDWFPS</sequence>
<dbReference type="Proteomes" id="UP000012313">
    <property type="component" value="Unassembled WGS sequence"/>
</dbReference>
<dbReference type="AlphaFoldDB" id="N1WKV7"/>
<organism evidence="1 2">
    <name type="scientific">Leptospira weilii serovar Ranarum str. ICFT</name>
    <dbReference type="NCBI Taxonomy" id="1218598"/>
    <lineage>
        <taxon>Bacteria</taxon>
        <taxon>Pseudomonadati</taxon>
        <taxon>Spirochaetota</taxon>
        <taxon>Spirochaetia</taxon>
        <taxon>Leptospirales</taxon>
        <taxon>Leptospiraceae</taxon>
        <taxon>Leptospira</taxon>
    </lineage>
</organism>
<dbReference type="EMBL" id="AOHC02000012">
    <property type="protein sequence ID" value="EMY79555.1"/>
    <property type="molecule type" value="Genomic_DNA"/>
</dbReference>
<protein>
    <submittedName>
        <fullName evidence="1">PF07600 family protein</fullName>
    </submittedName>
</protein>
<evidence type="ECO:0000313" key="2">
    <source>
        <dbReference type="Proteomes" id="UP000012313"/>
    </source>
</evidence>
<dbReference type="InterPro" id="IPR011458">
    <property type="entry name" value="DUF1564"/>
</dbReference>